<dbReference type="InterPro" id="IPR001138">
    <property type="entry name" value="Zn2Cys6_DnaBD"/>
</dbReference>
<evidence type="ECO:0000256" key="6">
    <source>
        <dbReference type="SAM" id="MobiDB-lite"/>
    </source>
</evidence>
<dbReference type="SMART" id="SM00066">
    <property type="entry name" value="GAL4"/>
    <property type="match status" value="2"/>
</dbReference>
<dbReference type="InterPro" id="IPR050815">
    <property type="entry name" value="TF_fung"/>
</dbReference>
<dbReference type="InterPro" id="IPR036864">
    <property type="entry name" value="Zn2-C6_fun-type_DNA-bd_sf"/>
</dbReference>
<dbReference type="PANTHER" id="PTHR47338">
    <property type="entry name" value="ZN(II)2CYS6 TRANSCRIPTION FACTOR (EUROFUNG)-RELATED"/>
    <property type="match status" value="1"/>
</dbReference>
<organism evidence="8 9">
    <name type="scientific">Diaporthe vaccinii</name>
    <dbReference type="NCBI Taxonomy" id="105482"/>
    <lineage>
        <taxon>Eukaryota</taxon>
        <taxon>Fungi</taxon>
        <taxon>Dikarya</taxon>
        <taxon>Ascomycota</taxon>
        <taxon>Pezizomycotina</taxon>
        <taxon>Sordariomycetes</taxon>
        <taxon>Sordariomycetidae</taxon>
        <taxon>Diaporthales</taxon>
        <taxon>Diaporthaceae</taxon>
        <taxon>Diaporthe</taxon>
        <taxon>Diaporthe eres species complex</taxon>
    </lineage>
</organism>
<feature type="domain" description="Zn(2)-C6 fungal-type" evidence="7">
    <location>
        <begin position="77"/>
        <end position="110"/>
    </location>
</feature>
<keyword evidence="9" id="KW-1185">Reference proteome</keyword>
<dbReference type="SUPFAM" id="SSF57701">
    <property type="entry name" value="Zn2/Cys6 DNA-binding domain"/>
    <property type="match status" value="2"/>
</dbReference>
<dbReference type="Gene3D" id="4.10.240.10">
    <property type="entry name" value="Zn(2)-C6 fungal-type DNA-binding domain"/>
    <property type="match status" value="2"/>
</dbReference>
<feature type="compositionally biased region" description="Basic and acidic residues" evidence="6">
    <location>
        <begin position="732"/>
        <end position="742"/>
    </location>
</feature>
<feature type="compositionally biased region" description="Polar residues" evidence="6">
    <location>
        <begin position="806"/>
        <end position="824"/>
    </location>
</feature>
<keyword evidence="3" id="KW-0805">Transcription regulation</keyword>
<proteinExistence type="predicted"/>
<evidence type="ECO:0000256" key="4">
    <source>
        <dbReference type="ARBA" id="ARBA00023163"/>
    </source>
</evidence>
<dbReference type="PANTHER" id="PTHR47338:SF7">
    <property type="entry name" value="ZN(II)2CYS6 TRANSCRIPTION FACTOR (EUROFUNG)"/>
    <property type="match status" value="1"/>
</dbReference>
<evidence type="ECO:0000313" key="8">
    <source>
        <dbReference type="EMBL" id="KAL2277875.1"/>
    </source>
</evidence>
<dbReference type="CDD" id="cd12148">
    <property type="entry name" value="fungal_TF_MHR"/>
    <property type="match status" value="1"/>
</dbReference>
<dbReference type="PROSITE" id="PS00463">
    <property type="entry name" value="ZN2_CY6_FUNGAL_1"/>
    <property type="match status" value="2"/>
</dbReference>
<feature type="region of interest" description="Disordered" evidence="6">
    <location>
        <begin position="728"/>
        <end position="751"/>
    </location>
</feature>
<evidence type="ECO:0000256" key="2">
    <source>
        <dbReference type="ARBA" id="ARBA00022723"/>
    </source>
</evidence>
<evidence type="ECO:0000256" key="5">
    <source>
        <dbReference type="ARBA" id="ARBA00023242"/>
    </source>
</evidence>
<feature type="region of interest" description="Disordered" evidence="6">
    <location>
        <begin position="179"/>
        <end position="216"/>
    </location>
</feature>
<dbReference type="Pfam" id="PF04082">
    <property type="entry name" value="Fungal_trans"/>
    <property type="match status" value="1"/>
</dbReference>
<keyword evidence="5" id="KW-0539">Nucleus</keyword>
<dbReference type="SMART" id="SM00906">
    <property type="entry name" value="Fungal_trans"/>
    <property type="match status" value="1"/>
</dbReference>
<evidence type="ECO:0000256" key="1">
    <source>
        <dbReference type="ARBA" id="ARBA00004123"/>
    </source>
</evidence>
<feature type="region of interest" description="Disordered" evidence="6">
    <location>
        <begin position="1"/>
        <end position="44"/>
    </location>
</feature>
<feature type="compositionally biased region" description="Polar residues" evidence="6">
    <location>
        <begin position="181"/>
        <end position="190"/>
    </location>
</feature>
<dbReference type="EMBL" id="JBAWTH010000093">
    <property type="protein sequence ID" value="KAL2277875.1"/>
    <property type="molecule type" value="Genomic_DNA"/>
</dbReference>
<dbReference type="Pfam" id="PF00172">
    <property type="entry name" value="Zn_clus"/>
    <property type="match status" value="2"/>
</dbReference>
<dbReference type="PRINTS" id="PR00755">
    <property type="entry name" value="AFLATOXINBRP"/>
</dbReference>
<dbReference type="InterPro" id="IPR007219">
    <property type="entry name" value="XnlR_reg_dom"/>
</dbReference>
<feature type="region of interest" description="Disordered" evidence="6">
    <location>
        <begin position="796"/>
        <end position="824"/>
    </location>
</feature>
<dbReference type="PROSITE" id="PS50048">
    <property type="entry name" value="ZN2_CY6_FUNGAL_2"/>
    <property type="match status" value="2"/>
</dbReference>
<protein>
    <recommendedName>
        <fullName evidence="7">Zn(2)-C6 fungal-type domain-containing protein</fullName>
    </recommendedName>
</protein>
<comment type="subcellular location">
    <subcellularLocation>
        <location evidence="1">Nucleus</location>
    </subcellularLocation>
</comment>
<keyword evidence="2" id="KW-0479">Metal-binding</keyword>
<keyword evidence="4" id="KW-0804">Transcription</keyword>
<sequence>MDNRLGTLPPIATAGQRPTADDAAALPSPFAPDPGGSDAQSSVFGRQQQHVVLRQPSWDHAAPTAPKKRRAGGPREGCTMCRLRKVKCSGRSVVNGPCASCSRLELDCSFVDAEQGKVSRVAPSRDRTEAGTARKRAQKACKECHLHKTKCSGDLPRCKRCEANDLACEYVASRRKFSHAPTLQSTSQSDQENEARPSLTDAQDDPKPLISPGFAISPALTSQTRRSSIGNLYGEDLLAQKDTLVRHFNVFFQLWAPQPCMGIMQQSSTYLEIDERRLHPIVAAAVCAMTSRIVHPGQKQIPFADRCADQVDFYLFRAIDSFLRKTAHENLVVLVCAICHFWHENQMSKVWMYMGLAARLITALQLNWDGAGESPVKQETNRRLVWVCYILDRLLAGGFDEHLVLRDDDMHLKLPVNNEVMYEAVRAAEASGLAAPSRVVGTRSISKKLSLDGYHLRLHRLRHHILGVTKRLTSPPTPHPRRPRLEASQVIKLVNGLQNQLISFSQSLSEEFKLNDANTNRFLGSPEGPSFIMLHSLFWILHVDLYRFTIPGIREEANPELSRQLPREFVLKSQRQAVGYAVSLARFWRTLQGIVAKRPPGDGTERLLTVDQMFAIHVIQPTKILLAARQHHLFDNLEDSTAPLVRQEPVDDAVLAALVESNMQLIPPFARFFPRIMDITQDLRQAVANFTHDTRYDQPEAIGAPAVKPHAEFRLPGPHYVLENALVQRPPGPDDRDREKQRNVSAADLWFRSKKRSREESPVLMTPPMTRPPDEAAVIPPVNGAPEIPIWLAEARGCDPLPDTPPQDSGTGTDDSQAWVGASSQDGVGLGLSNAYLFDGSWSLPPTHADFDMMHPYGHSGPTTLLYERARGSASEAIPPAMHAGGLGDVERRMSYDRRMYYERMSSAQLPYPEQQRFC</sequence>
<feature type="domain" description="Zn(2)-C6 fungal-type" evidence="7">
    <location>
        <begin position="140"/>
        <end position="170"/>
    </location>
</feature>
<reference evidence="8 9" key="1">
    <citation type="submission" date="2024-03" db="EMBL/GenBank/DDBJ databases">
        <title>A high-quality draft genome sequence of Diaporthe vaccinii, a causative agent of upright dieback and viscid rot disease in cranberry plants.</title>
        <authorList>
            <person name="Sarrasin M."/>
            <person name="Lang B.F."/>
            <person name="Burger G."/>
        </authorList>
    </citation>
    <scope>NUCLEOTIDE SEQUENCE [LARGE SCALE GENOMIC DNA]</scope>
    <source>
        <strain evidence="8 9">IS7</strain>
    </source>
</reference>
<dbReference type="CDD" id="cd00067">
    <property type="entry name" value="GAL4"/>
    <property type="match status" value="2"/>
</dbReference>
<gene>
    <name evidence="8" type="ORF">FJTKL_15160</name>
</gene>
<evidence type="ECO:0000256" key="3">
    <source>
        <dbReference type="ARBA" id="ARBA00023015"/>
    </source>
</evidence>
<evidence type="ECO:0000313" key="9">
    <source>
        <dbReference type="Proteomes" id="UP001600888"/>
    </source>
</evidence>
<dbReference type="Proteomes" id="UP001600888">
    <property type="component" value="Unassembled WGS sequence"/>
</dbReference>
<accession>A0ABR4E638</accession>
<name>A0ABR4E638_9PEZI</name>
<comment type="caution">
    <text evidence="8">The sequence shown here is derived from an EMBL/GenBank/DDBJ whole genome shotgun (WGS) entry which is preliminary data.</text>
</comment>
<evidence type="ECO:0000259" key="7">
    <source>
        <dbReference type="PROSITE" id="PS50048"/>
    </source>
</evidence>